<sequence>MDISQRQFELLKGMLMSDGYANEVGRMEWSMINREFMEWFDEQLGDLSPGVRDITSQTTAYDEDEGRLFKSGTREHPDLERFSEWYTWPRRKKQFPSDLTLTPTSLKIWYAGDGCKREPEGSVRPTVVISNAMSIEDKEPAVDALEQEGLTPTIDDNEFRFDVETSEDFFDYVGEHVPGFEYKWP</sequence>
<dbReference type="InterPro" id="IPR004860">
    <property type="entry name" value="LAGLIDADG_dom"/>
</dbReference>
<dbReference type="InterPro" id="IPR027434">
    <property type="entry name" value="Homing_endonucl"/>
</dbReference>
<dbReference type="OrthoDB" id="39492at10239"/>
<dbReference type="GO" id="GO:0004519">
    <property type="term" value="F:endonuclease activity"/>
    <property type="evidence" value="ECO:0007669"/>
    <property type="project" value="InterPro"/>
</dbReference>
<dbReference type="Gene3D" id="3.10.28.10">
    <property type="entry name" value="Homing endonucleases"/>
    <property type="match status" value="1"/>
</dbReference>
<dbReference type="GeneID" id="14477417"/>
<evidence type="ECO:0000259" key="1">
    <source>
        <dbReference type="Pfam" id="PF03161"/>
    </source>
</evidence>
<accession>L7TI66</accession>
<dbReference type="KEGG" id="vg:14477417"/>
<proteinExistence type="predicted"/>
<name>L7TI66_9CAUD</name>
<dbReference type="Proteomes" id="UP000011137">
    <property type="component" value="Segment"/>
</dbReference>
<protein>
    <recommendedName>
        <fullName evidence="1">Homing endonuclease LAGLIDADG domain-containing protein</fullName>
    </recommendedName>
</protein>
<keyword evidence="3" id="KW-1185">Reference proteome</keyword>
<gene>
    <name evidence="2" type="primary">173</name>
    <name evidence="2" type="ORF">HVTV1_173</name>
</gene>
<reference evidence="2 3" key="1">
    <citation type="journal article" date="2013" name="J. Virol.">
        <title>Insights into head-tailed viruses infecting extremely halophilic archaea.</title>
        <authorList>
            <person name="Pietila M.K."/>
            <person name="Laurinmaki P."/>
            <person name="Russell D.A."/>
            <person name="Ko C.C."/>
            <person name="Jacobs-Sera D."/>
            <person name="Butcher S.J."/>
            <person name="Bamford D.H."/>
            <person name="Hendrix R.W."/>
        </authorList>
    </citation>
    <scope>NUCLEOTIDE SEQUENCE [LARGE SCALE GENOMIC DNA]</scope>
</reference>
<feature type="domain" description="Homing endonuclease LAGLIDADG" evidence="1">
    <location>
        <begin position="9"/>
        <end position="157"/>
    </location>
</feature>
<organism evidence="2 3">
    <name type="scientific">Haloarcula vallismortis tailed virus 1</name>
    <dbReference type="NCBI Taxonomy" id="1262528"/>
    <lineage>
        <taxon>Viruses</taxon>
        <taxon>Duplodnaviria</taxon>
        <taxon>Heunggongvirae</taxon>
        <taxon>Uroviricota</taxon>
        <taxon>Caudoviricetes</taxon>
        <taxon>Thumleimavirales</taxon>
        <taxon>Druskaviridae</taxon>
        <taxon>Tredecimvirus</taxon>
        <taxon>Tredecimvirus thailandense</taxon>
        <taxon>Tredecimvirus HVTV1</taxon>
    </lineage>
</organism>
<dbReference type="Pfam" id="PF03161">
    <property type="entry name" value="LAGLIDADG_2"/>
    <property type="match status" value="1"/>
</dbReference>
<dbReference type="EMBL" id="KC117377">
    <property type="protein sequence ID" value="AGC34541.1"/>
    <property type="molecule type" value="Genomic_DNA"/>
</dbReference>
<evidence type="ECO:0000313" key="2">
    <source>
        <dbReference type="EMBL" id="AGC34541.1"/>
    </source>
</evidence>
<evidence type="ECO:0000313" key="3">
    <source>
        <dbReference type="Proteomes" id="UP000011137"/>
    </source>
</evidence>
<dbReference type="RefSeq" id="YP_007379078.1">
    <property type="nucleotide sequence ID" value="NC_020158.1"/>
</dbReference>
<dbReference type="SUPFAM" id="SSF55608">
    <property type="entry name" value="Homing endonucleases"/>
    <property type="match status" value="1"/>
</dbReference>